<evidence type="ECO:0000256" key="1">
    <source>
        <dbReference type="ARBA" id="ARBA00004651"/>
    </source>
</evidence>
<dbReference type="PANTHER" id="PTHR30561:SF1">
    <property type="entry name" value="MULTIDRUG TRANSPORTER EMRE"/>
    <property type="match status" value="1"/>
</dbReference>
<dbReference type="GO" id="GO:0022857">
    <property type="term" value="F:transmembrane transporter activity"/>
    <property type="evidence" value="ECO:0007669"/>
    <property type="project" value="InterPro"/>
</dbReference>
<keyword evidence="2" id="KW-0813">Transport</keyword>
<feature type="transmembrane region" description="Helical" evidence="7">
    <location>
        <begin position="60"/>
        <end position="81"/>
    </location>
</feature>
<dbReference type="AlphaFoldDB" id="A0A7Z7AZ83"/>
<reference evidence="8 9" key="1">
    <citation type="submission" date="2016-10" db="EMBL/GenBank/DDBJ databases">
        <authorList>
            <person name="Varghese N."/>
            <person name="Submissions S."/>
        </authorList>
    </citation>
    <scope>NUCLEOTIDE SEQUENCE [LARGE SCALE GENOMIC DNA]</scope>
    <source>
        <strain evidence="8 9">PL 12/M</strain>
    </source>
</reference>
<evidence type="ECO:0000313" key="9">
    <source>
        <dbReference type="Proteomes" id="UP000199259"/>
    </source>
</evidence>
<evidence type="ECO:0000256" key="7">
    <source>
        <dbReference type="SAM" id="Phobius"/>
    </source>
</evidence>
<evidence type="ECO:0000313" key="8">
    <source>
        <dbReference type="EMBL" id="SDF87881.1"/>
    </source>
</evidence>
<dbReference type="InterPro" id="IPR045324">
    <property type="entry name" value="Small_multidrug_res"/>
</dbReference>
<feature type="transmembrane region" description="Helical" evidence="7">
    <location>
        <begin position="33"/>
        <end position="53"/>
    </location>
</feature>
<dbReference type="PANTHER" id="PTHR30561">
    <property type="entry name" value="SMR FAMILY PROTON-DEPENDENT DRUG EFFLUX TRANSPORTER SUGE"/>
    <property type="match status" value="1"/>
</dbReference>
<evidence type="ECO:0000256" key="4">
    <source>
        <dbReference type="ARBA" id="ARBA00022692"/>
    </source>
</evidence>
<feature type="transmembrane region" description="Helical" evidence="7">
    <location>
        <begin position="87"/>
        <end position="105"/>
    </location>
</feature>
<dbReference type="EMBL" id="FNCA01000004">
    <property type="protein sequence ID" value="SDF87881.1"/>
    <property type="molecule type" value="Genomic_DNA"/>
</dbReference>
<accession>A0A7Z7AZ83</accession>
<comment type="caution">
    <text evidence="8">The sequence shown here is derived from an EMBL/GenBank/DDBJ whole genome shotgun (WGS) entry which is preliminary data.</text>
</comment>
<feature type="transmembrane region" description="Helical" evidence="7">
    <location>
        <begin position="7"/>
        <end position="27"/>
    </location>
</feature>
<organism evidence="8 9">
    <name type="scientific">Methanolobus vulcani</name>
    <dbReference type="NCBI Taxonomy" id="38026"/>
    <lineage>
        <taxon>Archaea</taxon>
        <taxon>Methanobacteriati</taxon>
        <taxon>Methanobacteriota</taxon>
        <taxon>Stenosarchaea group</taxon>
        <taxon>Methanomicrobia</taxon>
        <taxon>Methanosarcinales</taxon>
        <taxon>Methanosarcinaceae</taxon>
        <taxon>Methanolobus</taxon>
    </lineage>
</organism>
<dbReference type="SUPFAM" id="SSF103481">
    <property type="entry name" value="Multidrug resistance efflux transporter EmrE"/>
    <property type="match status" value="1"/>
</dbReference>
<evidence type="ECO:0000256" key="6">
    <source>
        <dbReference type="ARBA" id="ARBA00023136"/>
    </source>
</evidence>
<gene>
    <name evidence="8" type="ORF">SAMN04488589_1628</name>
</gene>
<evidence type="ECO:0000256" key="3">
    <source>
        <dbReference type="ARBA" id="ARBA00022475"/>
    </source>
</evidence>
<evidence type="ECO:0000256" key="5">
    <source>
        <dbReference type="ARBA" id="ARBA00022989"/>
    </source>
</evidence>
<comment type="subcellular location">
    <subcellularLocation>
        <location evidence="1">Cell membrane</location>
        <topology evidence="1">Multi-pass membrane protein</topology>
    </subcellularLocation>
</comment>
<keyword evidence="6 7" id="KW-0472">Membrane</keyword>
<keyword evidence="5 7" id="KW-1133">Transmembrane helix</keyword>
<keyword evidence="4 7" id="KW-0812">Transmembrane</keyword>
<dbReference type="InterPro" id="IPR037185">
    <property type="entry name" value="EmrE-like"/>
</dbReference>
<sequence length="110" mass="11791">MEIMSYLYLAFAIIFEICGTTCMKLSAGLTKPLPSVLIFVFYGISFISFTIALKKIEVSVAYAIWAGLGVAMISAIGHFGFGEPMPPVRIAFLVLIAIGVIGLHLSSSVN</sequence>
<dbReference type="FunFam" id="1.10.3730.20:FF:000001">
    <property type="entry name" value="Quaternary ammonium compound resistance transporter SugE"/>
    <property type="match status" value="1"/>
</dbReference>
<keyword evidence="3" id="KW-1003">Cell membrane</keyword>
<dbReference type="GO" id="GO:0005886">
    <property type="term" value="C:plasma membrane"/>
    <property type="evidence" value="ECO:0007669"/>
    <property type="project" value="UniProtKB-SubCell"/>
</dbReference>
<dbReference type="Pfam" id="PF00893">
    <property type="entry name" value="Multi_Drug_Res"/>
    <property type="match status" value="1"/>
</dbReference>
<keyword evidence="9" id="KW-1185">Reference proteome</keyword>
<evidence type="ECO:0000256" key="2">
    <source>
        <dbReference type="ARBA" id="ARBA00022448"/>
    </source>
</evidence>
<dbReference type="Proteomes" id="UP000199259">
    <property type="component" value="Unassembled WGS sequence"/>
</dbReference>
<name>A0A7Z7AZ83_9EURY</name>
<dbReference type="Gene3D" id="1.10.3730.20">
    <property type="match status" value="1"/>
</dbReference>
<dbReference type="InterPro" id="IPR000390">
    <property type="entry name" value="Small_drug/metabolite_transptr"/>
</dbReference>
<proteinExistence type="predicted"/>
<protein>
    <submittedName>
        <fullName evidence="8">Small multidrug resistance pump</fullName>
    </submittedName>
</protein>